<dbReference type="GO" id="GO:0007165">
    <property type="term" value="P:signal transduction"/>
    <property type="evidence" value="ECO:0007669"/>
    <property type="project" value="UniProtKB-KW"/>
</dbReference>
<dbReference type="InterPro" id="IPR051310">
    <property type="entry name" value="MCP_chemotaxis"/>
</dbReference>
<evidence type="ECO:0000313" key="8">
    <source>
        <dbReference type="EMBL" id="GGI18764.1"/>
    </source>
</evidence>
<dbReference type="PROSITE" id="PS50111">
    <property type="entry name" value="CHEMOTAXIS_TRANSDUC_2"/>
    <property type="match status" value="1"/>
</dbReference>
<evidence type="ECO:0008006" key="10">
    <source>
        <dbReference type="Google" id="ProtNLM"/>
    </source>
</evidence>
<gene>
    <name evidence="8" type="ORF">GCM10008066_15710</name>
</gene>
<dbReference type="PROSITE" id="PS50885">
    <property type="entry name" value="HAMP"/>
    <property type="match status" value="1"/>
</dbReference>
<dbReference type="PANTHER" id="PTHR43531">
    <property type="entry name" value="PROTEIN ICFG"/>
    <property type="match status" value="1"/>
</dbReference>
<dbReference type="AlphaFoldDB" id="A0A8J3AXU4"/>
<dbReference type="InterPro" id="IPR003660">
    <property type="entry name" value="HAMP_dom"/>
</dbReference>
<keyword evidence="9" id="KW-1185">Reference proteome</keyword>
<evidence type="ECO:0000259" key="7">
    <source>
        <dbReference type="PROSITE" id="PS50885"/>
    </source>
</evidence>
<proteinExistence type="inferred from homology"/>
<sequence length="708" mass="76430">MLNFLLIPITGLMQRLRLLPKFMLLLAVFAIPLGLTTTLLMNELGKSIAQAQQERVGIQHLQSLQGVIEQAQLLRATRHMSVMGNGNALGRAKDLQAALGAQLDAFEQLQQAEPALYAKPEWEKLRSSWQSLQGKLTQTDRKHYGDYTDFIRQLHALQGVIADRAHLSNDPEVSTYYLAMLVTKEMPRIAEGIMEMAGRGAAYIDSGLLEANEEGLLGSIALVTGRDLGAWREQIEALKKNGVDESALTAAMQANEQARAFLQRASNEVLSSVDQTSGDQFLQAGSLSVQAINAASTDLSATLDQLLAKRIAHDTRDASVIVLVIACVLLIAACFLLGFYRSFSQDMQRLHTVIQQVAQGDLAQSATTKGKDELAQLLIACSRMRVGLTDMVRRVRRGSDTIAVASQEIASGNLDLSTRTEEQASSLEQTASAMTELTQTVRQNAVRAQQASQRAQAASHIAGQGGELVEQAVTTMSVIRQSSRQISEIVGVVDSIAFQTNILALNAAVEAARAGQQGKGFAVVASEVRNLAQRSAVAAREIKELIETSEANVASGSKQVDQAGQTMAEIVRSIRDVTSFMEEIADASEEQQRGIEHISQALLQMDDITQQNAALVEQAAAAAESMREQALTLSQAVAVFKLDEAKDTSMLSERHASQDSKLVALADKRKTGAREAGHTRALTGVTGLADVREAKRTKEKKPLAVANG</sequence>
<feature type="transmembrane region" description="Helical" evidence="5">
    <location>
        <begin position="22"/>
        <end position="41"/>
    </location>
</feature>
<organism evidence="8 9">
    <name type="scientific">Oxalicibacterium faecigallinarum</name>
    <dbReference type="NCBI Taxonomy" id="573741"/>
    <lineage>
        <taxon>Bacteria</taxon>
        <taxon>Pseudomonadati</taxon>
        <taxon>Pseudomonadota</taxon>
        <taxon>Betaproteobacteria</taxon>
        <taxon>Burkholderiales</taxon>
        <taxon>Oxalobacteraceae</taxon>
        <taxon>Oxalicibacterium</taxon>
    </lineage>
</organism>
<dbReference type="FunFam" id="1.10.287.950:FF:000001">
    <property type="entry name" value="Methyl-accepting chemotaxis sensory transducer"/>
    <property type="match status" value="1"/>
</dbReference>
<protein>
    <recommendedName>
        <fullName evidence="10">Methyl-accepting chemotaxis protein</fullName>
    </recommendedName>
</protein>
<dbReference type="CDD" id="cd06225">
    <property type="entry name" value="HAMP"/>
    <property type="match status" value="1"/>
</dbReference>
<comment type="similarity">
    <text evidence="3">Belongs to the methyl-accepting chemotaxis (MCP) protein family.</text>
</comment>
<dbReference type="GO" id="GO:0005886">
    <property type="term" value="C:plasma membrane"/>
    <property type="evidence" value="ECO:0007669"/>
    <property type="project" value="TreeGrafter"/>
</dbReference>
<dbReference type="SMART" id="SM00304">
    <property type="entry name" value="HAMP"/>
    <property type="match status" value="1"/>
</dbReference>
<keyword evidence="5" id="KW-0812">Transmembrane</keyword>
<dbReference type="GO" id="GO:0006935">
    <property type="term" value="P:chemotaxis"/>
    <property type="evidence" value="ECO:0007669"/>
    <property type="project" value="TreeGrafter"/>
</dbReference>
<evidence type="ECO:0000256" key="2">
    <source>
        <dbReference type="ARBA" id="ARBA00022481"/>
    </source>
</evidence>
<feature type="domain" description="Methyl-accepting transducer" evidence="6">
    <location>
        <begin position="398"/>
        <end position="627"/>
    </location>
</feature>
<dbReference type="CDD" id="cd11386">
    <property type="entry name" value="MCP_signal"/>
    <property type="match status" value="1"/>
</dbReference>
<dbReference type="Pfam" id="PF00015">
    <property type="entry name" value="MCPsignal"/>
    <property type="match status" value="1"/>
</dbReference>
<dbReference type="InterPro" id="IPR004089">
    <property type="entry name" value="MCPsignal_dom"/>
</dbReference>
<name>A0A8J3AXU4_9BURK</name>
<dbReference type="Gene3D" id="1.10.287.950">
    <property type="entry name" value="Methyl-accepting chemotaxis protein"/>
    <property type="match status" value="1"/>
</dbReference>
<dbReference type="Proteomes" id="UP000642180">
    <property type="component" value="Unassembled WGS sequence"/>
</dbReference>
<dbReference type="EMBL" id="BMDI01000001">
    <property type="protein sequence ID" value="GGI18764.1"/>
    <property type="molecule type" value="Genomic_DNA"/>
</dbReference>
<accession>A0A8J3AXU4</accession>
<dbReference type="PANTHER" id="PTHR43531:SF14">
    <property type="entry name" value="METHYL-ACCEPTING CHEMOTAXIS PROTEIN I-RELATED"/>
    <property type="match status" value="1"/>
</dbReference>
<keyword evidence="5" id="KW-1133">Transmembrane helix</keyword>
<dbReference type="SUPFAM" id="SSF58104">
    <property type="entry name" value="Methyl-accepting chemotaxis protein (MCP) signaling domain"/>
    <property type="match status" value="1"/>
</dbReference>
<dbReference type="SMART" id="SM00283">
    <property type="entry name" value="MA"/>
    <property type="match status" value="1"/>
</dbReference>
<keyword evidence="5" id="KW-0472">Membrane</keyword>
<comment type="subcellular location">
    <subcellularLocation>
        <location evidence="1">Membrane</location>
    </subcellularLocation>
</comment>
<reference evidence="9" key="1">
    <citation type="journal article" date="2019" name="Int. J. Syst. Evol. Microbiol.">
        <title>The Global Catalogue of Microorganisms (GCM) 10K type strain sequencing project: providing services to taxonomists for standard genome sequencing and annotation.</title>
        <authorList>
            <consortium name="The Broad Institute Genomics Platform"/>
            <consortium name="The Broad Institute Genome Sequencing Center for Infectious Disease"/>
            <person name="Wu L."/>
            <person name="Ma J."/>
        </authorList>
    </citation>
    <scope>NUCLEOTIDE SEQUENCE [LARGE SCALE GENOMIC DNA]</scope>
    <source>
        <strain evidence="9">CCM 2767</strain>
    </source>
</reference>
<evidence type="ECO:0000256" key="3">
    <source>
        <dbReference type="ARBA" id="ARBA00029447"/>
    </source>
</evidence>
<dbReference type="GO" id="GO:0004888">
    <property type="term" value="F:transmembrane signaling receptor activity"/>
    <property type="evidence" value="ECO:0007669"/>
    <property type="project" value="TreeGrafter"/>
</dbReference>
<dbReference type="Pfam" id="PF00672">
    <property type="entry name" value="HAMP"/>
    <property type="match status" value="1"/>
</dbReference>
<evidence type="ECO:0000256" key="4">
    <source>
        <dbReference type="PROSITE-ProRule" id="PRU00284"/>
    </source>
</evidence>
<keyword evidence="2" id="KW-0488">Methylation</keyword>
<evidence type="ECO:0000256" key="1">
    <source>
        <dbReference type="ARBA" id="ARBA00004370"/>
    </source>
</evidence>
<evidence type="ECO:0000259" key="6">
    <source>
        <dbReference type="PROSITE" id="PS50111"/>
    </source>
</evidence>
<feature type="transmembrane region" description="Helical" evidence="5">
    <location>
        <begin position="318"/>
        <end position="340"/>
    </location>
</feature>
<evidence type="ECO:0000256" key="5">
    <source>
        <dbReference type="SAM" id="Phobius"/>
    </source>
</evidence>
<comment type="caution">
    <text evidence="8">The sequence shown here is derived from an EMBL/GenBank/DDBJ whole genome shotgun (WGS) entry which is preliminary data.</text>
</comment>
<evidence type="ECO:0000313" key="9">
    <source>
        <dbReference type="Proteomes" id="UP000642180"/>
    </source>
</evidence>
<dbReference type="RefSeq" id="WP_229726281.1">
    <property type="nucleotide sequence ID" value="NZ_BMDI01000001.1"/>
</dbReference>
<keyword evidence="4" id="KW-0807">Transducer</keyword>
<feature type="domain" description="HAMP" evidence="7">
    <location>
        <begin position="341"/>
        <end position="393"/>
    </location>
</feature>